<dbReference type="InterPro" id="IPR001509">
    <property type="entry name" value="Epimerase_deHydtase"/>
</dbReference>
<dbReference type="Pfam" id="PF01370">
    <property type="entry name" value="Epimerase"/>
    <property type="match status" value="1"/>
</dbReference>
<sequence length="360" mass="39324">MSPKRVLLTGAYGFIGSHILDQLLSFNISVRAVVGSEVEREALRNQFPRTTEAELDFAIVPDADLLAPRAYDDALIATPQPFDTVIHTVCAGLSEQDSFSHFVNLQSDSKKSFLESVRAFAPRVRRVIITNTLTLFARWLQSSELESQARFNTSSLQSAAASDPEFLLATCHASDDTVNDRLWKYIDDERPGFDLVALSAPSVYGPSTRHPRKITDLEEGNQMVWSICNAASNQRTVFPSDGISYYADVRDFAFAHVQAAFIPEAGNRRFTIAAGVMSLQIVSGILRMRFPELEARLPPEGSQGKVATSGKLSKDLVDSAPASAILGLIKYITIEETLVDVARQLLALEQTLRGAGSGAG</sequence>
<dbReference type="Gene3D" id="3.40.50.720">
    <property type="entry name" value="NAD(P)-binding Rossmann-like Domain"/>
    <property type="match status" value="1"/>
</dbReference>
<evidence type="ECO:0000313" key="3">
    <source>
        <dbReference type="Proteomes" id="UP000250140"/>
    </source>
</evidence>
<gene>
    <name evidence="2" type="ORF">AOQ84DRAFT_306599</name>
</gene>
<organism evidence="2 3">
    <name type="scientific">Glonium stellatum</name>
    <dbReference type="NCBI Taxonomy" id="574774"/>
    <lineage>
        <taxon>Eukaryota</taxon>
        <taxon>Fungi</taxon>
        <taxon>Dikarya</taxon>
        <taxon>Ascomycota</taxon>
        <taxon>Pezizomycotina</taxon>
        <taxon>Dothideomycetes</taxon>
        <taxon>Pleosporomycetidae</taxon>
        <taxon>Gloniales</taxon>
        <taxon>Gloniaceae</taxon>
        <taxon>Glonium</taxon>
    </lineage>
</organism>
<accession>A0A8E2JLU3</accession>
<evidence type="ECO:0000259" key="1">
    <source>
        <dbReference type="Pfam" id="PF01370"/>
    </source>
</evidence>
<dbReference type="AlphaFoldDB" id="A0A8E2JLU3"/>
<protein>
    <submittedName>
        <fullName evidence="2">NAD(P)-binding protein</fullName>
    </submittedName>
</protein>
<dbReference type="PANTHER" id="PTHR48079">
    <property type="entry name" value="PROTEIN YEEZ"/>
    <property type="match status" value="1"/>
</dbReference>
<proteinExistence type="predicted"/>
<dbReference type="PANTHER" id="PTHR48079:SF6">
    <property type="entry name" value="NAD(P)-BINDING DOMAIN-CONTAINING PROTEIN-RELATED"/>
    <property type="match status" value="1"/>
</dbReference>
<name>A0A8E2JLU3_9PEZI</name>
<dbReference type="Proteomes" id="UP000250140">
    <property type="component" value="Unassembled WGS sequence"/>
</dbReference>
<dbReference type="GO" id="GO:0005737">
    <property type="term" value="C:cytoplasm"/>
    <property type="evidence" value="ECO:0007669"/>
    <property type="project" value="TreeGrafter"/>
</dbReference>
<evidence type="ECO:0000313" key="2">
    <source>
        <dbReference type="EMBL" id="OCL01474.1"/>
    </source>
</evidence>
<dbReference type="EMBL" id="KV751124">
    <property type="protein sequence ID" value="OCL01474.1"/>
    <property type="molecule type" value="Genomic_DNA"/>
</dbReference>
<dbReference type="OrthoDB" id="2735536at2759"/>
<dbReference type="GO" id="GO:0004029">
    <property type="term" value="F:aldehyde dehydrogenase (NAD+) activity"/>
    <property type="evidence" value="ECO:0007669"/>
    <property type="project" value="TreeGrafter"/>
</dbReference>
<keyword evidence="3" id="KW-1185">Reference proteome</keyword>
<dbReference type="InterPro" id="IPR051783">
    <property type="entry name" value="NAD(P)-dependent_oxidoreduct"/>
</dbReference>
<dbReference type="InterPro" id="IPR036291">
    <property type="entry name" value="NAD(P)-bd_dom_sf"/>
</dbReference>
<reference evidence="2 3" key="1">
    <citation type="journal article" date="2016" name="Nat. Commun.">
        <title>Ectomycorrhizal ecology is imprinted in the genome of the dominant symbiotic fungus Cenococcum geophilum.</title>
        <authorList>
            <consortium name="DOE Joint Genome Institute"/>
            <person name="Peter M."/>
            <person name="Kohler A."/>
            <person name="Ohm R.A."/>
            <person name="Kuo A."/>
            <person name="Krutzmann J."/>
            <person name="Morin E."/>
            <person name="Arend M."/>
            <person name="Barry K.W."/>
            <person name="Binder M."/>
            <person name="Choi C."/>
            <person name="Clum A."/>
            <person name="Copeland A."/>
            <person name="Grisel N."/>
            <person name="Haridas S."/>
            <person name="Kipfer T."/>
            <person name="LaButti K."/>
            <person name="Lindquist E."/>
            <person name="Lipzen A."/>
            <person name="Maire R."/>
            <person name="Meier B."/>
            <person name="Mihaltcheva S."/>
            <person name="Molinier V."/>
            <person name="Murat C."/>
            <person name="Poggeler S."/>
            <person name="Quandt C.A."/>
            <person name="Sperisen C."/>
            <person name="Tritt A."/>
            <person name="Tisserant E."/>
            <person name="Crous P.W."/>
            <person name="Henrissat B."/>
            <person name="Nehls U."/>
            <person name="Egli S."/>
            <person name="Spatafora J.W."/>
            <person name="Grigoriev I.V."/>
            <person name="Martin F.M."/>
        </authorList>
    </citation>
    <scope>NUCLEOTIDE SEQUENCE [LARGE SCALE GENOMIC DNA]</scope>
    <source>
        <strain evidence="2 3">CBS 207.34</strain>
    </source>
</reference>
<dbReference type="SUPFAM" id="SSF51735">
    <property type="entry name" value="NAD(P)-binding Rossmann-fold domains"/>
    <property type="match status" value="1"/>
</dbReference>
<feature type="domain" description="NAD-dependent epimerase/dehydratase" evidence="1">
    <location>
        <begin position="6"/>
        <end position="266"/>
    </location>
</feature>